<reference evidence="1 2" key="1">
    <citation type="submission" date="2022-06" db="EMBL/GenBank/DDBJ databases">
        <title>Isolation of gut microbiota from human fecal samples.</title>
        <authorList>
            <person name="Pamer E.G."/>
            <person name="Barat B."/>
            <person name="Waligurski E."/>
            <person name="Medina S."/>
            <person name="Paddock L."/>
            <person name="Mostad J."/>
        </authorList>
    </citation>
    <scope>NUCLEOTIDE SEQUENCE [LARGE SCALE GENOMIC DNA]</scope>
    <source>
        <strain evidence="1 2">DFI.6.1</strain>
    </source>
</reference>
<sequence length="64" mass="7363">MGKRNVINAKIIETIEKETKAKEIMLINIVITSLIYLRSIRDKERCFDSFTGLHHDVFKVTGIA</sequence>
<evidence type="ECO:0000313" key="2">
    <source>
        <dbReference type="Proteomes" id="UP001524435"/>
    </source>
</evidence>
<protein>
    <submittedName>
        <fullName evidence="1">Uncharacterized protein</fullName>
    </submittedName>
</protein>
<accession>A0ABT1SLL8</accession>
<name>A0ABT1SLL8_9FIRM</name>
<dbReference type="Proteomes" id="UP001524435">
    <property type="component" value="Unassembled WGS sequence"/>
</dbReference>
<keyword evidence="2" id="KW-1185">Reference proteome</keyword>
<comment type="caution">
    <text evidence="1">The sequence shown here is derived from an EMBL/GenBank/DDBJ whole genome shotgun (WGS) entry which is preliminary data.</text>
</comment>
<gene>
    <name evidence="1" type="ORF">NE663_07580</name>
</gene>
<organism evidence="1 2">
    <name type="scientific">Massilicoli timonensis</name>
    <dbReference type="NCBI Taxonomy" id="2015901"/>
    <lineage>
        <taxon>Bacteria</taxon>
        <taxon>Bacillati</taxon>
        <taxon>Bacillota</taxon>
        <taxon>Erysipelotrichia</taxon>
        <taxon>Erysipelotrichales</taxon>
        <taxon>Erysipelotrichaceae</taxon>
        <taxon>Massilicoli</taxon>
    </lineage>
</organism>
<proteinExistence type="predicted"/>
<evidence type="ECO:0000313" key="1">
    <source>
        <dbReference type="EMBL" id="MCQ5122117.1"/>
    </source>
</evidence>
<dbReference type="EMBL" id="JANGCH010000010">
    <property type="protein sequence ID" value="MCQ5122117.1"/>
    <property type="molecule type" value="Genomic_DNA"/>
</dbReference>